<organism evidence="1 2">
    <name type="scientific">Marinactinospora rubrisoli</name>
    <dbReference type="NCBI Taxonomy" id="2715399"/>
    <lineage>
        <taxon>Bacteria</taxon>
        <taxon>Bacillati</taxon>
        <taxon>Actinomycetota</taxon>
        <taxon>Actinomycetes</taxon>
        <taxon>Streptosporangiales</taxon>
        <taxon>Nocardiopsidaceae</taxon>
        <taxon>Marinactinospora</taxon>
    </lineage>
</organism>
<keyword evidence="2" id="KW-1185">Reference proteome</keyword>
<accession>A0ABW2KIC8</accession>
<dbReference type="PANTHER" id="PTHR42110">
    <property type="entry name" value="L-ASPARAGINASE, PUTATIVE (AFU_ORTHOLOGUE AFUA_3G11890)-RELATED"/>
    <property type="match status" value="1"/>
</dbReference>
<gene>
    <name evidence="1" type="ORF">ACFQRF_18445</name>
</gene>
<name>A0ABW2KIC8_9ACTN</name>
<dbReference type="RefSeq" id="WP_379872358.1">
    <property type="nucleotide sequence ID" value="NZ_JBHTBH010000008.1"/>
</dbReference>
<dbReference type="InterPro" id="IPR010349">
    <property type="entry name" value="Asparaginase_II"/>
</dbReference>
<dbReference type="PANTHER" id="PTHR42110:SF1">
    <property type="entry name" value="L-ASPARAGINASE, PUTATIVE (AFU_ORTHOLOGUE AFUA_3G11890)-RELATED"/>
    <property type="match status" value="1"/>
</dbReference>
<evidence type="ECO:0000313" key="2">
    <source>
        <dbReference type="Proteomes" id="UP001596540"/>
    </source>
</evidence>
<dbReference type="Pfam" id="PF06089">
    <property type="entry name" value="Asparaginase_II"/>
    <property type="match status" value="1"/>
</dbReference>
<sequence>MNTAPVVREPSHVPVAHLVRAGLIEGVHHGSVVVLDSDGAVRFTAGDAGTPCYPRSALKPVQAVGMLRAGLELDEDLLALAAASHSGEDRHIDGVRRILDAGGLTPADLRNVPDLPYGAAVQAAWLARGRTADRLAQNCSGKHAAMLLTARRRGWSTDDYTDPRHPLQRELAATVADLAGEPVSRVTVDGCGAPLFAVSLLGLTRAAARIAAAPEHTPEGRVARAIRRHPEMVAGENRDVTHLMQAVPGLIAKDGFEGVQVAALPDGRAVGVKIADGGDRARMPVTAAALALCGVDPAALASLADAPVLGGGTVVGGLRVTGALARAVAGNGAATARP</sequence>
<protein>
    <submittedName>
        <fullName evidence="1">Asparaginase</fullName>
    </submittedName>
</protein>
<proteinExistence type="predicted"/>
<comment type="caution">
    <text evidence="1">The sequence shown here is derived from an EMBL/GenBank/DDBJ whole genome shotgun (WGS) entry which is preliminary data.</text>
</comment>
<dbReference type="EMBL" id="JBHTBH010000008">
    <property type="protein sequence ID" value="MFC7329716.1"/>
    <property type="molecule type" value="Genomic_DNA"/>
</dbReference>
<reference evidence="2" key="1">
    <citation type="journal article" date="2019" name="Int. J. Syst. Evol. Microbiol.">
        <title>The Global Catalogue of Microorganisms (GCM) 10K type strain sequencing project: providing services to taxonomists for standard genome sequencing and annotation.</title>
        <authorList>
            <consortium name="The Broad Institute Genomics Platform"/>
            <consortium name="The Broad Institute Genome Sequencing Center for Infectious Disease"/>
            <person name="Wu L."/>
            <person name="Ma J."/>
        </authorList>
    </citation>
    <scope>NUCLEOTIDE SEQUENCE [LARGE SCALE GENOMIC DNA]</scope>
    <source>
        <strain evidence="2">CGMCC 4.7382</strain>
    </source>
</reference>
<dbReference type="Proteomes" id="UP001596540">
    <property type="component" value="Unassembled WGS sequence"/>
</dbReference>
<evidence type="ECO:0000313" key="1">
    <source>
        <dbReference type="EMBL" id="MFC7329716.1"/>
    </source>
</evidence>